<comment type="caution">
    <text evidence="2">The sequence shown here is derived from an EMBL/GenBank/DDBJ whole genome shotgun (WGS) entry which is preliminary data.</text>
</comment>
<evidence type="ECO:0000313" key="3">
    <source>
        <dbReference type="Proteomes" id="UP001446871"/>
    </source>
</evidence>
<name>A0ABR1U4H0_9PEZI</name>
<dbReference type="EMBL" id="JAQQWM010000008">
    <property type="protein sequence ID" value="KAK8053775.1"/>
    <property type="molecule type" value="Genomic_DNA"/>
</dbReference>
<feature type="compositionally biased region" description="Polar residues" evidence="1">
    <location>
        <begin position="1"/>
        <end position="11"/>
    </location>
</feature>
<feature type="region of interest" description="Disordered" evidence="1">
    <location>
        <begin position="1"/>
        <end position="29"/>
    </location>
</feature>
<sequence length="195" mass="20583">MGSQDPRQSAKTMEADSVTLLQPAQKVAESPRNRASRWWILGSATSGLAEKAPLCGKHLHNLVPSSAFASGIGVGATVASPALPCSTYLLPASAMATTTNTTKHNVPFIRTSPALSRHGQGCQPVSLYVNQARILLNILVSFLHTASVESDDVHRLNKQSRGVPAARLSLARNCCRVQSQSDGGAAAIEEAWSIS</sequence>
<dbReference type="Proteomes" id="UP001446871">
    <property type="component" value="Unassembled WGS sequence"/>
</dbReference>
<protein>
    <submittedName>
        <fullName evidence="2">Uncharacterized protein</fullName>
    </submittedName>
</protein>
<evidence type="ECO:0000256" key="1">
    <source>
        <dbReference type="SAM" id="MobiDB-lite"/>
    </source>
</evidence>
<proteinExistence type="predicted"/>
<keyword evidence="3" id="KW-1185">Reference proteome</keyword>
<organism evidence="2 3">
    <name type="scientific">Apiospora saccharicola</name>
    <dbReference type="NCBI Taxonomy" id="335842"/>
    <lineage>
        <taxon>Eukaryota</taxon>
        <taxon>Fungi</taxon>
        <taxon>Dikarya</taxon>
        <taxon>Ascomycota</taxon>
        <taxon>Pezizomycotina</taxon>
        <taxon>Sordariomycetes</taxon>
        <taxon>Xylariomycetidae</taxon>
        <taxon>Amphisphaeriales</taxon>
        <taxon>Apiosporaceae</taxon>
        <taxon>Apiospora</taxon>
    </lineage>
</organism>
<evidence type="ECO:0000313" key="2">
    <source>
        <dbReference type="EMBL" id="KAK8053775.1"/>
    </source>
</evidence>
<accession>A0ABR1U4H0</accession>
<gene>
    <name evidence="2" type="ORF">PG996_013076</name>
</gene>
<reference evidence="2 3" key="1">
    <citation type="submission" date="2023-01" db="EMBL/GenBank/DDBJ databases">
        <title>Analysis of 21 Apiospora genomes using comparative genomics revels a genus with tremendous synthesis potential of carbohydrate active enzymes and secondary metabolites.</title>
        <authorList>
            <person name="Sorensen T."/>
        </authorList>
    </citation>
    <scope>NUCLEOTIDE SEQUENCE [LARGE SCALE GENOMIC DNA]</scope>
    <source>
        <strain evidence="2 3">CBS 83171</strain>
    </source>
</reference>